<dbReference type="EMBL" id="KB096742">
    <property type="protein sequence ID" value="ESO02092.1"/>
    <property type="molecule type" value="Genomic_DNA"/>
</dbReference>
<dbReference type="GeneID" id="20199122"/>
<accession>T1ERC2</accession>
<dbReference type="GO" id="GO:0016020">
    <property type="term" value="C:membrane"/>
    <property type="evidence" value="ECO:0007669"/>
    <property type="project" value="InterPro"/>
</dbReference>
<dbReference type="OMA" id="IDWICIL"/>
<dbReference type="InterPro" id="IPR004156">
    <property type="entry name" value="OATP"/>
</dbReference>
<dbReference type="AlphaFoldDB" id="T1ERC2"/>
<evidence type="ECO:0000256" key="1">
    <source>
        <dbReference type="SAM" id="Phobius"/>
    </source>
</evidence>
<proteinExistence type="predicted"/>
<dbReference type="GO" id="GO:0055085">
    <property type="term" value="P:transmembrane transport"/>
    <property type="evidence" value="ECO:0007669"/>
    <property type="project" value="InterPro"/>
</dbReference>
<evidence type="ECO:0000313" key="4">
    <source>
        <dbReference type="Proteomes" id="UP000015101"/>
    </source>
</evidence>
<dbReference type="PANTHER" id="PTHR11388">
    <property type="entry name" value="ORGANIC ANION TRANSPORTER"/>
    <property type="match status" value="1"/>
</dbReference>
<dbReference type="InParanoid" id="T1ERC2"/>
<dbReference type="Pfam" id="PF03137">
    <property type="entry name" value="OATP"/>
    <property type="match status" value="1"/>
</dbReference>
<gene>
    <name evidence="3" type="primary">20199122</name>
    <name evidence="2" type="ORF">HELRODRAFT_161323</name>
</gene>
<dbReference type="PANTHER" id="PTHR11388:SF142">
    <property type="entry name" value="SOLUTE CARRIER ORGANIC ANION TRANSPORTER FAMILY MEMBER 5A1"/>
    <property type="match status" value="1"/>
</dbReference>
<dbReference type="EMBL" id="AMQM01000794">
    <property type="status" value="NOT_ANNOTATED_CDS"/>
    <property type="molecule type" value="Genomic_DNA"/>
</dbReference>
<keyword evidence="4" id="KW-1185">Reference proteome</keyword>
<evidence type="ECO:0000313" key="3">
    <source>
        <dbReference type="EnsemblMetazoa" id="HelroP161323"/>
    </source>
</evidence>
<keyword evidence="1" id="KW-0812">Transmembrane</keyword>
<dbReference type="EnsemblMetazoa" id="HelroT161323">
    <property type="protein sequence ID" value="HelroP161323"/>
    <property type="gene ID" value="HelroG161323"/>
</dbReference>
<reference evidence="3" key="3">
    <citation type="submission" date="2015-06" db="UniProtKB">
        <authorList>
            <consortium name="EnsemblMetazoa"/>
        </authorList>
    </citation>
    <scope>IDENTIFICATION</scope>
</reference>
<dbReference type="OrthoDB" id="5062115at2759"/>
<evidence type="ECO:0000313" key="2">
    <source>
        <dbReference type="EMBL" id="ESO02092.1"/>
    </source>
</evidence>
<feature type="transmembrane region" description="Helical" evidence="1">
    <location>
        <begin position="72"/>
        <end position="92"/>
    </location>
</feature>
<keyword evidence="1" id="KW-1133">Transmembrane helix</keyword>
<organism evidence="3 4">
    <name type="scientific">Helobdella robusta</name>
    <name type="common">Californian leech</name>
    <dbReference type="NCBI Taxonomy" id="6412"/>
    <lineage>
        <taxon>Eukaryota</taxon>
        <taxon>Metazoa</taxon>
        <taxon>Spiralia</taxon>
        <taxon>Lophotrochozoa</taxon>
        <taxon>Annelida</taxon>
        <taxon>Clitellata</taxon>
        <taxon>Hirudinea</taxon>
        <taxon>Rhynchobdellida</taxon>
        <taxon>Glossiphoniidae</taxon>
        <taxon>Helobdella</taxon>
    </lineage>
</organism>
<dbReference type="CTD" id="20199122"/>
<dbReference type="KEGG" id="hro:HELRODRAFT_161323"/>
<dbReference type="RefSeq" id="XP_009019500.1">
    <property type="nucleotide sequence ID" value="XM_009021252.1"/>
</dbReference>
<reference evidence="2 4" key="2">
    <citation type="journal article" date="2013" name="Nature">
        <title>Insights into bilaterian evolution from three spiralian genomes.</title>
        <authorList>
            <person name="Simakov O."/>
            <person name="Marletaz F."/>
            <person name="Cho S.J."/>
            <person name="Edsinger-Gonzales E."/>
            <person name="Havlak P."/>
            <person name="Hellsten U."/>
            <person name="Kuo D.H."/>
            <person name="Larsson T."/>
            <person name="Lv J."/>
            <person name="Arendt D."/>
            <person name="Savage R."/>
            <person name="Osoegawa K."/>
            <person name="de Jong P."/>
            <person name="Grimwood J."/>
            <person name="Chapman J.A."/>
            <person name="Shapiro H."/>
            <person name="Aerts A."/>
            <person name="Otillar R.P."/>
            <person name="Terry A.Y."/>
            <person name="Boore J.L."/>
            <person name="Grigoriev I.V."/>
            <person name="Lindberg D.R."/>
            <person name="Seaver E.C."/>
            <person name="Weisblat D.A."/>
            <person name="Putnam N.H."/>
            <person name="Rokhsar D.S."/>
        </authorList>
    </citation>
    <scope>NUCLEOTIDE SEQUENCE</scope>
</reference>
<protein>
    <submittedName>
        <fullName evidence="2 3">Uncharacterized protein</fullName>
    </submittedName>
</protein>
<dbReference type="eggNOG" id="KOG3626">
    <property type="taxonomic scope" value="Eukaryota"/>
</dbReference>
<dbReference type="Proteomes" id="UP000015101">
    <property type="component" value="Unassembled WGS sequence"/>
</dbReference>
<keyword evidence="1" id="KW-0472">Membrane</keyword>
<feature type="transmembrane region" description="Helical" evidence="1">
    <location>
        <begin position="30"/>
        <end position="52"/>
    </location>
</feature>
<name>T1ERC2_HELRO</name>
<dbReference type="HOGENOM" id="CLU_1827393_0_0_1"/>
<reference evidence="4" key="1">
    <citation type="submission" date="2012-12" db="EMBL/GenBank/DDBJ databases">
        <authorList>
            <person name="Hellsten U."/>
            <person name="Grimwood J."/>
            <person name="Chapman J.A."/>
            <person name="Shapiro H."/>
            <person name="Aerts A."/>
            <person name="Otillar R.P."/>
            <person name="Terry A.Y."/>
            <person name="Boore J.L."/>
            <person name="Simakov O."/>
            <person name="Marletaz F."/>
            <person name="Cho S.-J."/>
            <person name="Edsinger-Gonzales E."/>
            <person name="Havlak P."/>
            <person name="Kuo D.-H."/>
            <person name="Larsson T."/>
            <person name="Lv J."/>
            <person name="Arendt D."/>
            <person name="Savage R."/>
            <person name="Osoegawa K."/>
            <person name="de Jong P."/>
            <person name="Lindberg D.R."/>
            <person name="Seaver E.C."/>
            <person name="Weisblat D.A."/>
            <person name="Putnam N.H."/>
            <person name="Grigoriev I.V."/>
            <person name="Rokhsar D.S."/>
        </authorList>
    </citation>
    <scope>NUCLEOTIDE SEQUENCE</scope>
</reference>
<sequence>MRTVRVLQIYSNCSCVNSPRQTAEPGYCDISCFYVLVPYTIGLIFFSITANIYQVSSTNVILKCVGDEDKLLALSVQIIMICIAVFPYSLIFGQMIDWICILWKTSSCGDEVGSCLAYDHSKFALVMHAAMHDQEKHKKKS</sequence>